<evidence type="ECO:0000256" key="1">
    <source>
        <dbReference type="SAM" id="MobiDB-lite"/>
    </source>
</evidence>
<dbReference type="AlphaFoldDB" id="A0A6M5Z2S2"/>
<sequence>MPGRSQARYALGVMCLTLIVAETIAASSGIGYMAMNAREFLLTDVVVLSIPLHALLGRLADLAAPGTVVTAVAPRVRAPGGRGGAPGRPRRSRSPACGARSGRPSF</sequence>
<reference evidence="3" key="1">
    <citation type="submission" date="2020-05" db="EMBL/GenBank/DDBJ databases">
        <title>Frigoriglobus tundricola gen. nov., sp. nov., a psychrotolerant cellulolytic planctomycete of the family Gemmataceae with two divergent copies of 16S rRNA gene.</title>
        <authorList>
            <person name="Kulichevskaya I.S."/>
            <person name="Ivanova A.A."/>
            <person name="Naumoff D.G."/>
            <person name="Beletsky A.V."/>
            <person name="Rijpstra W.I.C."/>
            <person name="Sinninghe Damste J.S."/>
            <person name="Mardanov A.V."/>
            <person name="Ravin N.V."/>
            <person name="Dedysh S.N."/>
        </authorList>
    </citation>
    <scope>NUCLEOTIDE SEQUENCE [LARGE SCALE GENOMIC DNA]</scope>
    <source>
        <strain evidence="3">PL17</strain>
    </source>
</reference>
<accession>A0A6M5Z2S2</accession>
<dbReference type="EMBL" id="CP053452">
    <property type="protein sequence ID" value="QJW99850.1"/>
    <property type="molecule type" value="Genomic_DNA"/>
</dbReference>
<feature type="compositionally biased region" description="Low complexity" evidence="1">
    <location>
        <begin position="94"/>
        <end position="106"/>
    </location>
</feature>
<dbReference type="KEGG" id="ftj:FTUN_7473"/>
<feature type="region of interest" description="Disordered" evidence="1">
    <location>
        <begin position="76"/>
        <end position="106"/>
    </location>
</feature>
<evidence type="ECO:0000313" key="2">
    <source>
        <dbReference type="EMBL" id="QJW99850.1"/>
    </source>
</evidence>
<proteinExistence type="predicted"/>
<protein>
    <submittedName>
        <fullName evidence="2">Alkanesulfonate ABC transporter permease protein SsuC</fullName>
    </submittedName>
</protein>
<organism evidence="2 3">
    <name type="scientific">Frigoriglobus tundricola</name>
    <dbReference type="NCBI Taxonomy" id="2774151"/>
    <lineage>
        <taxon>Bacteria</taxon>
        <taxon>Pseudomonadati</taxon>
        <taxon>Planctomycetota</taxon>
        <taxon>Planctomycetia</taxon>
        <taxon>Gemmatales</taxon>
        <taxon>Gemmataceae</taxon>
        <taxon>Frigoriglobus</taxon>
    </lineage>
</organism>
<keyword evidence="3" id="KW-1185">Reference proteome</keyword>
<gene>
    <name evidence="2" type="ORF">FTUN_7473</name>
</gene>
<evidence type="ECO:0000313" key="3">
    <source>
        <dbReference type="Proteomes" id="UP000503447"/>
    </source>
</evidence>
<dbReference type="Proteomes" id="UP000503447">
    <property type="component" value="Chromosome"/>
</dbReference>
<name>A0A6M5Z2S2_9BACT</name>